<gene>
    <name evidence="2" type="ORF">VNO77_01374</name>
</gene>
<name>A0AAN9MRA2_CANGL</name>
<dbReference type="EMBL" id="JAYMYQ010000001">
    <property type="protein sequence ID" value="KAK7359414.1"/>
    <property type="molecule type" value="Genomic_DNA"/>
</dbReference>
<proteinExistence type="predicted"/>
<evidence type="ECO:0000256" key="1">
    <source>
        <dbReference type="SAM" id="Phobius"/>
    </source>
</evidence>
<dbReference type="AlphaFoldDB" id="A0AAN9MRA2"/>
<organism evidence="2 3">
    <name type="scientific">Canavalia gladiata</name>
    <name type="common">Sword bean</name>
    <name type="synonym">Dolichos gladiatus</name>
    <dbReference type="NCBI Taxonomy" id="3824"/>
    <lineage>
        <taxon>Eukaryota</taxon>
        <taxon>Viridiplantae</taxon>
        <taxon>Streptophyta</taxon>
        <taxon>Embryophyta</taxon>
        <taxon>Tracheophyta</taxon>
        <taxon>Spermatophyta</taxon>
        <taxon>Magnoliopsida</taxon>
        <taxon>eudicotyledons</taxon>
        <taxon>Gunneridae</taxon>
        <taxon>Pentapetalae</taxon>
        <taxon>rosids</taxon>
        <taxon>fabids</taxon>
        <taxon>Fabales</taxon>
        <taxon>Fabaceae</taxon>
        <taxon>Papilionoideae</taxon>
        <taxon>50 kb inversion clade</taxon>
        <taxon>NPAAA clade</taxon>
        <taxon>indigoferoid/millettioid clade</taxon>
        <taxon>Phaseoleae</taxon>
        <taxon>Canavalia</taxon>
    </lineage>
</organism>
<evidence type="ECO:0000313" key="2">
    <source>
        <dbReference type="EMBL" id="KAK7359414.1"/>
    </source>
</evidence>
<evidence type="ECO:0000313" key="3">
    <source>
        <dbReference type="Proteomes" id="UP001367508"/>
    </source>
</evidence>
<keyword evidence="1" id="KW-1133">Transmembrane helix</keyword>
<accession>A0AAN9MRA2</accession>
<feature type="transmembrane region" description="Helical" evidence="1">
    <location>
        <begin position="6"/>
        <end position="27"/>
    </location>
</feature>
<comment type="caution">
    <text evidence="2">The sequence shown here is derived from an EMBL/GenBank/DDBJ whole genome shotgun (WGS) entry which is preliminary data.</text>
</comment>
<reference evidence="2 3" key="1">
    <citation type="submission" date="2024-01" db="EMBL/GenBank/DDBJ databases">
        <title>The genomes of 5 underutilized Papilionoideae crops provide insights into root nodulation and disease resistanc.</title>
        <authorList>
            <person name="Jiang F."/>
        </authorList>
    </citation>
    <scope>NUCLEOTIDE SEQUENCE [LARGE SCALE GENOMIC DNA]</scope>
    <source>
        <strain evidence="2">LVBAO_FW01</strain>
        <tissue evidence="2">Leaves</tissue>
    </source>
</reference>
<keyword evidence="1" id="KW-0812">Transmembrane</keyword>
<protein>
    <submittedName>
        <fullName evidence="2">Uncharacterized protein</fullName>
    </submittedName>
</protein>
<sequence>MFEKVYVEYATTIITTIIPAPCFYHALKANHRVQIRVAMVAKEGSDEREEGLEKVKNSDGQRMVTTIHLIRVIDLLSSLCQQH</sequence>
<keyword evidence="3" id="KW-1185">Reference proteome</keyword>
<keyword evidence="1" id="KW-0472">Membrane</keyword>
<dbReference type="Proteomes" id="UP001367508">
    <property type="component" value="Unassembled WGS sequence"/>
</dbReference>